<dbReference type="InterPro" id="IPR016162">
    <property type="entry name" value="Ald_DH_N"/>
</dbReference>
<proteinExistence type="predicted"/>
<keyword evidence="4" id="KW-1185">Reference proteome</keyword>
<evidence type="ECO:0000256" key="1">
    <source>
        <dbReference type="ARBA" id="ARBA00023002"/>
    </source>
</evidence>
<dbReference type="Proteomes" id="UP000199652">
    <property type="component" value="Unassembled WGS sequence"/>
</dbReference>
<organism evidence="3 4">
    <name type="scientific">Eubacterium barkeri</name>
    <name type="common">Clostridium barkeri</name>
    <dbReference type="NCBI Taxonomy" id="1528"/>
    <lineage>
        <taxon>Bacteria</taxon>
        <taxon>Bacillati</taxon>
        <taxon>Bacillota</taxon>
        <taxon>Clostridia</taxon>
        <taxon>Eubacteriales</taxon>
        <taxon>Eubacteriaceae</taxon>
        <taxon>Eubacterium</taxon>
    </lineage>
</organism>
<protein>
    <submittedName>
        <fullName evidence="3">Propionaldehyde dehydrogenase</fullName>
    </submittedName>
</protein>
<keyword evidence="1" id="KW-0560">Oxidoreductase</keyword>
<dbReference type="GO" id="GO:0016620">
    <property type="term" value="F:oxidoreductase activity, acting on the aldehyde or oxo group of donors, NAD or NADP as acceptor"/>
    <property type="evidence" value="ECO:0007669"/>
    <property type="project" value="InterPro"/>
</dbReference>
<dbReference type="InterPro" id="IPR016161">
    <property type="entry name" value="Ald_DH/histidinol_DH"/>
</dbReference>
<evidence type="ECO:0000313" key="4">
    <source>
        <dbReference type="Proteomes" id="UP000199652"/>
    </source>
</evidence>
<evidence type="ECO:0000313" key="3">
    <source>
        <dbReference type="EMBL" id="SDX67004.1"/>
    </source>
</evidence>
<accession>A0A1H3DMW7</accession>
<dbReference type="AlphaFoldDB" id="A0A1H3DMW7"/>
<dbReference type="PANTHER" id="PTHR11699">
    <property type="entry name" value="ALDEHYDE DEHYDROGENASE-RELATED"/>
    <property type="match status" value="1"/>
</dbReference>
<name>A0A1H3DMW7_EUBBA</name>
<dbReference type="Gene3D" id="3.40.309.10">
    <property type="entry name" value="Aldehyde Dehydrogenase, Chain A, domain 2"/>
    <property type="match status" value="1"/>
</dbReference>
<sequence>MDSPVNQAVQLARKAYTAYAGQKLARREEIIQTIRLALLPEAIRIAEMTFQETGVGVVRDKVEKIHLAISQTPGIEDLPTEVNTTDDGMTLYELSPYGVVCAVHPYNNPIATLINVTISALAAGNAVIHCPHCRAQKTSAYVVDRMNEAIKKVSGIDHLVGILEESSQAARHEIMAHPDVDCIIITGSDTAISGAMRADKKVIGAGPANPPVIIDSSADILCAAEDIVNSASFDNNMLCVTEEAIVVVDAVADAFISQMQYHGALYLEDMADILKLTGTILDEDLKPKKIFCGRTAEEILATAGLQGNGETRLIIVETIKEHPLAIHEMLMPVVPIIRVKDFDEAVEAALFIEQGYHHTAVIHSQNIAHLNYAARVMGTAIFVKNGPAYAGIGYKNAGGCSFSVATRTGEGTVTARHLARRRRCTLMSAFILR</sequence>
<dbReference type="InterPro" id="IPR016163">
    <property type="entry name" value="Ald_DH_C"/>
</dbReference>
<dbReference type="OrthoDB" id="9804734at2"/>
<dbReference type="Pfam" id="PF00171">
    <property type="entry name" value="Aldedh"/>
    <property type="match status" value="1"/>
</dbReference>
<dbReference type="STRING" id="1528.SAMN04488579_10544"/>
<dbReference type="NCBIfam" id="NF011927">
    <property type="entry name" value="PRK15398.1"/>
    <property type="match status" value="1"/>
</dbReference>
<dbReference type="InterPro" id="IPR015590">
    <property type="entry name" value="Aldehyde_DH_dom"/>
</dbReference>
<gene>
    <name evidence="3" type="ORF">SAMN04488579_10544</name>
</gene>
<evidence type="ECO:0000259" key="2">
    <source>
        <dbReference type="Pfam" id="PF00171"/>
    </source>
</evidence>
<dbReference type="SUPFAM" id="SSF53720">
    <property type="entry name" value="ALDH-like"/>
    <property type="match status" value="1"/>
</dbReference>
<dbReference type="EMBL" id="FNOU01000005">
    <property type="protein sequence ID" value="SDX67004.1"/>
    <property type="molecule type" value="Genomic_DNA"/>
</dbReference>
<feature type="domain" description="Aldehyde dehydrogenase" evidence="2">
    <location>
        <begin position="5"/>
        <end position="406"/>
    </location>
</feature>
<dbReference type="Gene3D" id="3.40.605.10">
    <property type="entry name" value="Aldehyde Dehydrogenase, Chain A, domain 1"/>
    <property type="match status" value="1"/>
</dbReference>
<dbReference type="RefSeq" id="WP_090243902.1">
    <property type="nucleotide sequence ID" value="NZ_FNOU01000005.1"/>
</dbReference>
<reference evidence="4" key="1">
    <citation type="submission" date="2016-10" db="EMBL/GenBank/DDBJ databases">
        <authorList>
            <person name="Varghese N."/>
            <person name="Submissions S."/>
        </authorList>
    </citation>
    <scope>NUCLEOTIDE SEQUENCE [LARGE SCALE GENOMIC DNA]</scope>
    <source>
        <strain evidence="4">VPI 5359</strain>
    </source>
</reference>